<accession>A0A2M6WLT2</accession>
<evidence type="ECO:0000256" key="1">
    <source>
        <dbReference type="SAM" id="Phobius"/>
    </source>
</evidence>
<dbReference type="Proteomes" id="UP000229335">
    <property type="component" value="Unassembled WGS sequence"/>
</dbReference>
<keyword evidence="1" id="KW-1133">Transmembrane helix</keyword>
<organism evidence="2 3">
    <name type="scientific">Candidatus Falkowbacteria bacterium CG10_big_fil_rev_8_21_14_0_10_43_11</name>
    <dbReference type="NCBI Taxonomy" id="1974568"/>
    <lineage>
        <taxon>Bacteria</taxon>
        <taxon>Candidatus Falkowiibacteriota</taxon>
    </lineage>
</organism>
<feature type="non-terminal residue" evidence="2">
    <location>
        <position position="823"/>
    </location>
</feature>
<dbReference type="SUPFAM" id="SSF51161">
    <property type="entry name" value="Trimeric LpxA-like enzymes"/>
    <property type="match status" value="1"/>
</dbReference>
<name>A0A2M6WLT2_9BACT</name>
<dbReference type="EMBL" id="PFAS01000042">
    <property type="protein sequence ID" value="PIT93781.1"/>
    <property type="molecule type" value="Genomic_DNA"/>
</dbReference>
<sequence>MLVKEKKENNNVIERDIFDINEENGKLTRAFEFSGDKREYISLTQAASFTHFSQEYLSLLVRQNKIPAQKFGRNWKVQMEEVENYIAKVEEKTRKQAVKKELENAPAMERAAAKIINGLTAANKEIYSPLVRREFTNFARHKFQSVMASFLILTTVAMTCFFWFEPAQAAKLELGLQRAAAKAVMGAAKAAKEIQVKARSAGLALIKRGGEVLNDAELILASDGASRTEQLKKAGAGAIIKIGEVGALVDRGLSVLEKRAVKRQGYVLSAMESAVTESLKNIDAMSGDLAATAKQTLSAPLAVIPAPIKYALDSGIGAANGLAVLGTDKLQRQQDNLVRSNAGTVAGISEINGNEPVSLGKQFIAFINDTAKRQQNFAGRLQQNTNKSLARLLSYERSLGTAILTAIARTTDKSHNFVAQKINANKERVLGVKIAADDANGDFLQKVDGALLAVNDGVNYAQSAWQAEEAESKQSLTKLWAQALDFILPDALKQKFARQTISPEATEPEKVSETAVPQTIIIREKTAAAPAGIPATANFNDIAVKNDAAVGRNLTVLGKTNLAGEVAVAGTAHFTGPIFAESDITSAGIVKAARFEGAALSVTGEGTIGSLHVLQEASFDGLVKANVLSVSGNANVGGSLIVAGHFMPNSIGASYDISAGRSLSAPYLVVSKDGTISENLYVKRNLDITLNANIDGALTVDGNATLSSNASVGGNLTVSGNATTTGSFYVGGVLTTGSSVFTGPVTVTDNSANTAVVINQQGTGNIVQLQDNGTAILTAIDGGNIGIGTTSPYARLSLWSPTTNTGATVFNIADNASTTLLTV</sequence>
<dbReference type="InterPro" id="IPR011004">
    <property type="entry name" value="Trimer_LpxA-like_sf"/>
</dbReference>
<protein>
    <recommendedName>
        <fullName evidence="4">Helix-turn-helix domain-containing protein</fullName>
    </recommendedName>
</protein>
<keyword evidence="1" id="KW-0812">Transmembrane</keyword>
<keyword evidence="1" id="KW-0472">Membrane</keyword>
<proteinExistence type="predicted"/>
<gene>
    <name evidence="2" type="ORF">COU00_02545</name>
</gene>
<evidence type="ECO:0000313" key="3">
    <source>
        <dbReference type="Proteomes" id="UP000229335"/>
    </source>
</evidence>
<comment type="caution">
    <text evidence="2">The sequence shown here is derived from an EMBL/GenBank/DDBJ whole genome shotgun (WGS) entry which is preliminary data.</text>
</comment>
<reference evidence="3" key="1">
    <citation type="submission" date="2017-09" db="EMBL/GenBank/DDBJ databases">
        <title>Depth-based differentiation of microbial function through sediment-hosted aquifers and enrichment of novel symbionts in the deep terrestrial subsurface.</title>
        <authorList>
            <person name="Probst A.J."/>
            <person name="Ladd B."/>
            <person name="Jarett J.K."/>
            <person name="Geller-Mcgrath D.E."/>
            <person name="Sieber C.M.K."/>
            <person name="Emerson J.B."/>
            <person name="Anantharaman K."/>
            <person name="Thomas B.C."/>
            <person name="Malmstrom R."/>
            <person name="Stieglmeier M."/>
            <person name="Klingl A."/>
            <person name="Woyke T."/>
            <person name="Ryan C.M."/>
            <person name="Banfield J.F."/>
        </authorList>
    </citation>
    <scope>NUCLEOTIDE SEQUENCE [LARGE SCALE GENOMIC DNA]</scope>
</reference>
<evidence type="ECO:0008006" key="4">
    <source>
        <dbReference type="Google" id="ProtNLM"/>
    </source>
</evidence>
<dbReference type="AlphaFoldDB" id="A0A2M6WLT2"/>
<feature type="transmembrane region" description="Helical" evidence="1">
    <location>
        <begin position="143"/>
        <end position="164"/>
    </location>
</feature>
<evidence type="ECO:0000313" key="2">
    <source>
        <dbReference type="EMBL" id="PIT93781.1"/>
    </source>
</evidence>